<dbReference type="EMBL" id="CAUJNA010001079">
    <property type="protein sequence ID" value="CAJ1384072.1"/>
    <property type="molecule type" value="Genomic_DNA"/>
</dbReference>
<evidence type="ECO:0000313" key="1">
    <source>
        <dbReference type="EMBL" id="CAJ1384072.1"/>
    </source>
</evidence>
<comment type="caution">
    <text evidence="1">The sequence shown here is derived from an EMBL/GenBank/DDBJ whole genome shotgun (WGS) entry which is preliminary data.</text>
</comment>
<sequence>MTPAAYKAFKQQAVRMSSAGAEVGLSNGMCQDRHVNDFLLCFQCWLFRTFGDPRGAPWRLRRLDLSRNSLSDENLCAVLDGLKSQDVRAGAPSGWSLFFGLLSALPGGYFYQAVYIVSAPWGGPILQIDGAVAACPCDLRFLTDMEESDTEPAAGLRLKFPSPTVAAYLAEPHESGRRL</sequence>
<reference evidence="1" key="1">
    <citation type="submission" date="2023-08" db="EMBL/GenBank/DDBJ databases">
        <authorList>
            <person name="Chen Y."/>
            <person name="Shah S."/>
            <person name="Dougan E. K."/>
            <person name="Thang M."/>
            <person name="Chan C."/>
        </authorList>
    </citation>
    <scope>NUCLEOTIDE SEQUENCE</scope>
</reference>
<gene>
    <name evidence="1" type="ORF">EVOR1521_LOCUS11006</name>
</gene>
<protein>
    <submittedName>
        <fullName evidence="1">Uncharacterized protein</fullName>
    </submittedName>
</protein>
<keyword evidence="2" id="KW-1185">Reference proteome</keyword>
<dbReference type="Proteomes" id="UP001178507">
    <property type="component" value="Unassembled WGS sequence"/>
</dbReference>
<name>A0AA36IAG3_9DINO</name>
<evidence type="ECO:0000313" key="2">
    <source>
        <dbReference type="Proteomes" id="UP001178507"/>
    </source>
</evidence>
<dbReference type="AlphaFoldDB" id="A0AA36IAG3"/>
<organism evidence="1 2">
    <name type="scientific">Effrenium voratum</name>
    <dbReference type="NCBI Taxonomy" id="2562239"/>
    <lineage>
        <taxon>Eukaryota</taxon>
        <taxon>Sar</taxon>
        <taxon>Alveolata</taxon>
        <taxon>Dinophyceae</taxon>
        <taxon>Suessiales</taxon>
        <taxon>Symbiodiniaceae</taxon>
        <taxon>Effrenium</taxon>
    </lineage>
</organism>
<proteinExistence type="predicted"/>
<accession>A0AA36IAG3</accession>